<dbReference type="InterPro" id="IPR009057">
    <property type="entry name" value="Homeodomain-like_sf"/>
</dbReference>
<reference evidence="9 10" key="1">
    <citation type="journal article" date="2020" name="IScience">
        <title>Genome Sequencing of the Endangered Kingdonia uniflora (Circaeasteraceae, Ranunculales) Reveals Potential Mechanisms of Evolutionary Specialization.</title>
        <authorList>
            <person name="Sun Y."/>
            <person name="Deng T."/>
            <person name="Zhang A."/>
            <person name="Moore M.J."/>
            <person name="Landis J.B."/>
            <person name="Lin N."/>
            <person name="Zhang H."/>
            <person name="Zhang X."/>
            <person name="Huang J."/>
            <person name="Zhang X."/>
            <person name="Sun H."/>
            <person name="Wang H."/>
        </authorList>
    </citation>
    <scope>NUCLEOTIDE SEQUENCE [LARGE SCALE GENOMIC DNA]</scope>
    <source>
        <strain evidence="9">TB1705</strain>
        <tissue evidence="9">Leaf</tissue>
    </source>
</reference>
<accession>A0A7J7NID8</accession>
<dbReference type="OrthoDB" id="2143914at2759"/>
<evidence type="ECO:0000256" key="5">
    <source>
        <dbReference type="ARBA" id="ARBA00023163"/>
    </source>
</evidence>
<keyword evidence="4" id="KW-0238">DNA-binding</keyword>
<evidence type="ECO:0000259" key="8">
    <source>
        <dbReference type="PROSITE" id="PS51294"/>
    </source>
</evidence>
<keyword evidence="3" id="KW-0805">Transcription regulation</keyword>
<keyword evidence="6" id="KW-0539">Nucleus</keyword>
<dbReference type="PROSITE" id="PS50090">
    <property type="entry name" value="MYB_LIKE"/>
    <property type="match status" value="2"/>
</dbReference>
<keyword evidence="10" id="KW-1185">Reference proteome</keyword>
<comment type="caution">
    <text evidence="9">The sequence shown here is derived from an EMBL/GenBank/DDBJ whole genome shotgun (WGS) entry which is preliminary data.</text>
</comment>
<dbReference type="PROSITE" id="PS51294">
    <property type="entry name" value="HTH_MYB"/>
    <property type="match status" value="2"/>
</dbReference>
<evidence type="ECO:0000256" key="2">
    <source>
        <dbReference type="ARBA" id="ARBA00022737"/>
    </source>
</evidence>
<keyword evidence="5" id="KW-0804">Transcription</keyword>
<dbReference type="CDD" id="cd00167">
    <property type="entry name" value="SANT"/>
    <property type="match status" value="2"/>
</dbReference>
<dbReference type="GO" id="GO:0005634">
    <property type="term" value="C:nucleus"/>
    <property type="evidence" value="ECO:0007669"/>
    <property type="project" value="UniProtKB-SubCell"/>
</dbReference>
<dbReference type="InterPro" id="IPR017930">
    <property type="entry name" value="Myb_dom"/>
</dbReference>
<dbReference type="SMART" id="SM00717">
    <property type="entry name" value="SANT"/>
    <property type="match status" value="2"/>
</dbReference>
<dbReference type="Proteomes" id="UP000541444">
    <property type="component" value="Unassembled WGS sequence"/>
</dbReference>
<dbReference type="Pfam" id="PF00249">
    <property type="entry name" value="Myb_DNA-binding"/>
    <property type="match status" value="2"/>
</dbReference>
<dbReference type="SUPFAM" id="SSF46689">
    <property type="entry name" value="Homeodomain-like"/>
    <property type="match status" value="1"/>
</dbReference>
<dbReference type="AlphaFoldDB" id="A0A7J7NID8"/>
<dbReference type="PANTHER" id="PTHR48000:SF8">
    <property type="entry name" value="TRANSCRIPTION FACTOR RAX2-LIKE"/>
    <property type="match status" value="1"/>
</dbReference>
<evidence type="ECO:0000256" key="4">
    <source>
        <dbReference type="ARBA" id="ARBA00023125"/>
    </source>
</evidence>
<dbReference type="InterPro" id="IPR001005">
    <property type="entry name" value="SANT/Myb"/>
</dbReference>
<evidence type="ECO:0000259" key="7">
    <source>
        <dbReference type="PROSITE" id="PS50090"/>
    </source>
</evidence>
<keyword evidence="2" id="KW-0677">Repeat</keyword>
<protein>
    <submittedName>
        <fullName evidence="9">Uncharacterized protein</fullName>
    </submittedName>
</protein>
<feature type="domain" description="Myb-like" evidence="7">
    <location>
        <begin position="54"/>
        <end position="104"/>
    </location>
</feature>
<feature type="domain" description="HTH myb-type" evidence="8">
    <location>
        <begin position="58"/>
        <end position="108"/>
    </location>
</feature>
<dbReference type="GO" id="GO:0003677">
    <property type="term" value="F:DNA binding"/>
    <property type="evidence" value="ECO:0007669"/>
    <property type="project" value="UniProtKB-KW"/>
</dbReference>
<evidence type="ECO:0000256" key="1">
    <source>
        <dbReference type="ARBA" id="ARBA00004123"/>
    </source>
</evidence>
<proteinExistence type="predicted"/>
<gene>
    <name evidence="9" type="ORF">GIB67_037450</name>
</gene>
<evidence type="ECO:0000313" key="10">
    <source>
        <dbReference type="Proteomes" id="UP000541444"/>
    </source>
</evidence>
<dbReference type="EMBL" id="JACGCM010000768">
    <property type="protein sequence ID" value="KAF6166937.1"/>
    <property type="molecule type" value="Genomic_DNA"/>
</dbReference>
<dbReference type="FunFam" id="1.10.10.60:FF:000015">
    <property type="entry name" value="Transcription factor RAX3"/>
    <property type="match status" value="1"/>
</dbReference>
<evidence type="ECO:0000256" key="3">
    <source>
        <dbReference type="ARBA" id="ARBA00023015"/>
    </source>
</evidence>
<feature type="domain" description="Myb-like" evidence="7">
    <location>
        <begin position="1"/>
        <end position="53"/>
    </location>
</feature>
<name>A0A7J7NID8_9MAGN</name>
<feature type="domain" description="HTH myb-type" evidence="8">
    <location>
        <begin position="1"/>
        <end position="57"/>
    </location>
</feature>
<comment type="subcellular location">
    <subcellularLocation>
        <location evidence="1">Nucleus</location>
    </subcellularLocation>
</comment>
<dbReference type="PANTHER" id="PTHR48000">
    <property type="entry name" value="OS09G0431300 PROTEIN"/>
    <property type="match status" value="1"/>
</dbReference>
<dbReference type="Gene3D" id="1.10.10.60">
    <property type="entry name" value="Homeodomain-like"/>
    <property type="match status" value="2"/>
</dbReference>
<evidence type="ECO:0000313" key="9">
    <source>
        <dbReference type="EMBL" id="KAF6166937.1"/>
    </source>
</evidence>
<organism evidence="9 10">
    <name type="scientific">Kingdonia uniflora</name>
    <dbReference type="NCBI Taxonomy" id="39325"/>
    <lineage>
        <taxon>Eukaryota</taxon>
        <taxon>Viridiplantae</taxon>
        <taxon>Streptophyta</taxon>
        <taxon>Embryophyta</taxon>
        <taxon>Tracheophyta</taxon>
        <taxon>Spermatophyta</taxon>
        <taxon>Magnoliopsida</taxon>
        <taxon>Ranunculales</taxon>
        <taxon>Circaeasteraceae</taxon>
        <taxon>Kingdonia</taxon>
    </lineage>
</organism>
<evidence type="ECO:0000256" key="6">
    <source>
        <dbReference type="ARBA" id="ARBA00023242"/>
    </source>
</evidence>
<sequence>MANRNRGPYSPEEDAILKAYIEKHGHGNWSTLPQRAGLNRCGKSCRLRWMNYLRPDIKHGNFTAEEDKIISYLYSCIGSKWSIIAAELPGRTDNEVKNYWTTRNKRQRQHEPAPLMQLNSPSNPTADYSRYYAMQRNLTFLPSPTETPVPTVPTSYNTSLSNLESFSTSSNPFSVGFDRTPQPQPTSSSLGDIKFDNGTDYDFGIADHGMFFNRIEETEFCPGDDGFLWKDSGISTNPSLKAYYTLEDIDNLNVTSSSNTNLSDENMK</sequence>